<evidence type="ECO:0000313" key="3">
    <source>
        <dbReference type="Proteomes" id="UP001145021"/>
    </source>
</evidence>
<name>A0A9W7XI23_9FUNG</name>
<gene>
    <name evidence="2" type="ORF">LPJ64_004349</name>
</gene>
<evidence type="ECO:0000313" key="2">
    <source>
        <dbReference type="EMBL" id="KAJ1643917.1"/>
    </source>
</evidence>
<dbReference type="AlphaFoldDB" id="A0A9W7XI23"/>
<dbReference type="Pfam" id="PF05439">
    <property type="entry name" value="JTB"/>
    <property type="match status" value="1"/>
</dbReference>
<reference evidence="2" key="1">
    <citation type="submission" date="2022-07" db="EMBL/GenBank/DDBJ databases">
        <title>Phylogenomic reconstructions and comparative analyses of Kickxellomycotina fungi.</title>
        <authorList>
            <person name="Reynolds N.K."/>
            <person name="Stajich J.E."/>
            <person name="Barry K."/>
            <person name="Grigoriev I.V."/>
            <person name="Crous P."/>
            <person name="Smith M.E."/>
        </authorList>
    </citation>
    <scope>NUCLEOTIDE SEQUENCE</scope>
    <source>
        <strain evidence="2">NBRC 105413</strain>
    </source>
</reference>
<dbReference type="GO" id="GO:0016020">
    <property type="term" value="C:membrane"/>
    <property type="evidence" value="ECO:0007669"/>
    <property type="project" value="InterPro"/>
</dbReference>
<keyword evidence="3" id="KW-1185">Reference proteome</keyword>
<feature type="transmembrane region" description="Helical" evidence="1">
    <location>
        <begin position="73"/>
        <end position="93"/>
    </location>
</feature>
<keyword evidence="1" id="KW-1133">Transmembrane helix</keyword>
<evidence type="ECO:0000256" key="1">
    <source>
        <dbReference type="SAM" id="Phobius"/>
    </source>
</evidence>
<dbReference type="InterPro" id="IPR008657">
    <property type="entry name" value="JTB"/>
</dbReference>
<dbReference type="Proteomes" id="UP001145021">
    <property type="component" value="Unassembled WGS sequence"/>
</dbReference>
<protein>
    <submittedName>
        <fullName evidence="2">Uncharacterized protein</fullName>
    </submittedName>
</protein>
<dbReference type="EMBL" id="JANBOH010000207">
    <property type="protein sequence ID" value="KAJ1643917.1"/>
    <property type="molecule type" value="Genomic_DNA"/>
</dbReference>
<proteinExistence type="predicted"/>
<organism evidence="2 3">
    <name type="scientific">Coemansia asiatica</name>
    <dbReference type="NCBI Taxonomy" id="1052880"/>
    <lineage>
        <taxon>Eukaryota</taxon>
        <taxon>Fungi</taxon>
        <taxon>Fungi incertae sedis</taxon>
        <taxon>Zoopagomycota</taxon>
        <taxon>Kickxellomycotina</taxon>
        <taxon>Kickxellomycetes</taxon>
        <taxon>Kickxellales</taxon>
        <taxon>Kickxellaceae</taxon>
        <taxon>Coemansia</taxon>
    </lineage>
</organism>
<sequence>MADYSKEYTCTAQKDCVPCAEPELAQKYCLINGYKQEVACQWNGGVPKEYQDTHALPEFLACDNLADISRRSFYHYQVFFVVLGILAFAVYGWRRKRLGGGYRNV</sequence>
<keyword evidence="1" id="KW-0812">Transmembrane</keyword>
<accession>A0A9W7XI23</accession>
<keyword evidence="1" id="KW-0472">Membrane</keyword>
<comment type="caution">
    <text evidence="2">The sequence shown here is derived from an EMBL/GenBank/DDBJ whole genome shotgun (WGS) entry which is preliminary data.</text>
</comment>